<dbReference type="SMART" id="SM00859">
    <property type="entry name" value="Semialdhyde_dh"/>
    <property type="match status" value="1"/>
</dbReference>
<evidence type="ECO:0000256" key="6">
    <source>
        <dbReference type="PROSITE-ProRule" id="PRU10010"/>
    </source>
</evidence>
<evidence type="ECO:0000313" key="9">
    <source>
        <dbReference type="Proteomes" id="UP001487296"/>
    </source>
</evidence>
<dbReference type="NCBIfam" id="TIGR01850">
    <property type="entry name" value="argC"/>
    <property type="match status" value="1"/>
</dbReference>
<dbReference type="EMBL" id="JBBNFP010000008">
    <property type="protein sequence ID" value="MEQ2486157.1"/>
    <property type="molecule type" value="Genomic_DNA"/>
</dbReference>
<evidence type="ECO:0000256" key="3">
    <source>
        <dbReference type="ARBA" id="ARBA00022857"/>
    </source>
</evidence>
<dbReference type="PANTHER" id="PTHR32338">
    <property type="entry name" value="N-ACETYL-GAMMA-GLUTAMYL-PHOSPHATE REDUCTASE, CHLOROPLASTIC-RELATED-RELATED"/>
    <property type="match status" value="1"/>
</dbReference>
<protein>
    <recommendedName>
        <fullName evidence="5">N-acetyl-gamma-glutamyl-phosphate reductase</fullName>
        <shortName evidence="5">AGPR</shortName>
        <ecNumber evidence="5">1.2.1.38</ecNumber>
    </recommendedName>
    <alternativeName>
        <fullName evidence="5">N-acetyl-glutamate semialdehyde dehydrogenase</fullName>
        <shortName evidence="5">NAGSA dehydrogenase</shortName>
    </alternativeName>
</protein>
<dbReference type="InterPro" id="IPR058924">
    <property type="entry name" value="AGPR_dimerisation_dom"/>
</dbReference>
<gene>
    <name evidence="5 8" type="primary">argC</name>
    <name evidence="8" type="ORF">AAAT34_03695</name>
</gene>
<evidence type="ECO:0000256" key="4">
    <source>
        <dbReference type="ARBA" id="ARBA00023002"/>
    </source>
</evidence>
<evidence type="ECO:0000256" key="5">
    <source>
        <dbReference type="HAMAP-Rule" id="MF_00150"/>
    </source>
</evidence>
<dbReference type="Gene3D" id="3.40.50.720">
    <property type="entry name" value="NAD(P)-binding Rossmann-like Domain"/>
    <property type="match status" value="1"/>
</dbReference>
<dbReference type="SUPFAM" id="SSF51735">
    <property type="entry name" value="NAD(P)-binding Rossmann-fold domains"/>
    <property type="match status" value="1"/>
</dbReference>
<accession>A0ABV1FP25</accession>
<organism evidence="8 9">
    <name type="scientific">Hallella faecis</name>
    <dbReference type="NCBI Taxonomy" id="2841596"/>
    <lineage>
        <taxon>Bacteria</taxon>
        <taxon>Pseudomonadati</taxon>
        <taxon>Bacteroidota</taxon>
        <taxon>Bacteroidia</taxon>
        <taxon>Bacteroidales</taxon>
        <taxon>Prevotellaceae</taxon>
        <taxon>Hallella</taxon>
    </lineage>
</organism>
<feature type="domain" description="Semialdehyde dehydrogenase NAD-binding" evidence="7">
    <location>
        <begin position="3"/>
        <end position="136"/>
    </location>
</feature>
<dbReference type="Gene3D" id="3.30.360.10">
    <property type="entry name" value="Dihydrodipicolinate Reductase, domain 2"/>
    <property type="match status" value="1"/>
</dbReference>
<dbReference type="Pfam" id="PF22698">
    <property type="entry name" value="Semialdhyde_dhC_1"/>
    <property type="match status" value="1"/>
</dbReference>
<dbReference type="HAMAP" id="MF_00150">
    <property type="entry name" value="ArgC_type1"/>
    <property type="match status" value="1"/>
</dbReference>
<keyword evidence="2 5" id="KW-0028">Amino-acid biosynthesis</keyword>
<dbReference type="CDD" id="cd23934">
    <property type="entry name" value="AGPR_1_C"/>
    <property type="match status" value="1"/>
</dbReference>
<comment type="subcellular location">
    <subcellularLocation>
        <location evidence="5">Cytoplasm</location>
    </subcellularLocation>
</comment>
<comment type="caution">
    <text evidence="8">The sequence shown here is derived from an EMBL/GenBank/DDBJ whole genome shotgun (WGS) entry which is preliminary data.</text>
</comment>
<comment type="similarity">
    <text evidence="5">Belongs to the NAGSA dehydrogenase family. Type 1 subfamily.</text>
</comment>
<evidence type="ECO:0000259" key="7">
    <source>
        <dbReference type="SMART" id="SM00859"/>
    </source>
</evidence>
<dbReference type="InterPro" id="IPR000706">
    <property type="entry name" value="AGPR_type-1"/>
</dbReference>
<dbReference type="PROSITE" id="PS01224">
    <property type="entry name" value="ARGC"/>
    <property type="match status" value="1"/>
</dbReference>
<keyword evidence="5" id="KW-0963">Cytoplasm</keyword>
<keyword evidence="4 5" id="KW-0560">Oxidoreductase</keyword>
<dbReference type="RefSeq" id="WP_215759230.1">
    <property type="nucleotide sequence ID" value="NZ_JAHKBE010000008.1"/>
</dbReference>
<dbReference type="InterPro" id="IPR023013">
    <property type="entry name" value="AGPR_AS"/>
</dbReference>
<dbReference type="PANTHER" id="PTHR32338:SF10">
    <property type="entry name" value="N-ACETYL-GAMMA-GLUTAMYL-PHOSPHATE REDUCTASE, CHLOROPLASTIC-RELATED"/>
    <property type="match status" value="1"/>
</dbReference>
<feature type="active site" evidence="5 6">
    <location>
        <position position="144"/>
    </location>
</feature>
<reference evidence="8 9" key="1">
    <citation type="submission" date="2024-04" db="EMBL/GenBank/DDBJ databases">
        <title>Human intestinal bacterial collection.</title>
        <authorList>
            <person name="Pauvert C."/>
            <person name="Hitch T.C.A."/>
            <person name="Clavel T."/>
        </authorList>
    </citation>
    <scope>NUCLEOTIDE SEQUENCE [LARGE SCALE GENOMIC DNA]</scope>
    <source>
        <strain evidence="8 9">CLA-AA-H145</strain>
    </source>
</reference>
<dbReference type="SUPFAM" id="SSF55347">
    <property type="entry name" value="Glyceraldehyde-3-phosphate dehydrogenase-like, C-terminal domain"/>
    <property type="match status" value="1"/>
</dbReference>
<comment type="function">
    <text evidence="5">Catalyzes the NADPH-dependent reduction of N-acetyl-5-glutamyl phosphate to yield N-acetyl-L-glutamate 5-semialdehyde.</text>
</comment>
<dbReference type="InterPro" id="IPR036291">
    <property type="entry name" value="NAD(P)-bd_dom_sf"/>
</dbReference>
<keyword evidence="9" id="KW-1185">Reference proteome</keyword>
<name>A0ABV1FP25_9BACT</name>
<dbReference type="InterPro" id="IPR050085">
    <property type="entry name" value="AGPR"/>
</dbReference>
<dbReference type="Pfam" id="PF01118">
    <property type="entry name" value="Semialdhyde_dh"/>
    <property type="match status" value="1"/>
</dbReference>
<keyword evidence="1 5" id="KW-0055">Arginine biosynthesis</keyword>
<evidence type="ECO:0000256" key="2">
    <source>
        <dbReference type="ARBA" id="ARBA00022605"/>
    </source>
</evidence>
<dbReference type="CDD" id="cd17895">
    <property type="entry name" value="AGPR_1_N"/>
    <property type="match status" value="1"/>
</dbReference>
<keyword evidence="3 5" id="KW-0521">NADP</keyword>
<dbReference type="GO" id="GO:0003942">
    <property type="term" value="F:N-acetyl-gamma-glutamyl-phosphate reductase activity"/>
    <property type="evidence" value="ECO:0007669"/>
    <property type="project" value="UniProtKB-EC"/>
</dbReference>
<sequence length="334" mass="36662">MIRIGILGGAGYTAGELIRLLLHHPEAQLVFVNSESNAGNLLTDVHEGLYGDTDMRFTSEMPFDAVDVVFFCFGHGKSEAFLREHHIPATVKIIDLAQDFRLAASKPYDSTQPYTPDNHDFVYGLPEINRQRIAAARHVANPGCFATCIQLGLLPAAHMQLIDNDVMVNAITGSTGAGVKPGATTHFSWRTDNLSVYKAFRHQHVPEIRQSLKQEQASFSAAIDFIPYRGNFARGIFATEVLRTQAQADAIVEGYKAFYAHEPFTHYVDKPLDMKQVVNTNKALVHCDVIDGKLLVTACIDNLLKGAVGQAVQNMNLMFGISETTGLGLKPSAF</sequence>
<dbReference type="EC" id="1.2.1.38" evidence="5"/>
<dbReference type="InterPro" id="IPR000534">
    <property type="entry name" value="Semialdehyde_DH_NAD-bd"/>
</dbReference>
<proteinExistence type="inferred from homology"/>
<evidence type="ECO:0000256" key="1">
    <source>
        <dbReference type="ARBA" id="ARBA00022571"/>
    </source>
</evidence>
<dbReference type="Proteomes" id="UP001487296">
    <property type="component" value="Unassembled WGS sequence"/>
</dbReference>
<comment type="catalytic activity">
    <reaction evidence="5">
        <text>N-acetyl-L-glutamate 5-semialdehyde + phosphate + NADP(+) = N-acetyl-L-glutamyl 5-phosphate + NADPH + H(+)</text>
        <dbReference type="Rhea" id="RHEA:21588"/>
        <dbReference type="ChEBI" id="CHEBI:15378"/>
        <dbReference type="ChEBI" id="CHEBI:29123"/>
        <dbReference type="ChEBI" id="CHEBI:43474"/>
        <dbReference type="ChEBI" id="CHEBI:57783"/>
        <dbReference type="ChEBI" id="CHEBI:57936"/>
        <dbReference type="ChEBI" id="CHEBI:58349"/>
        <dbReference type="EC" id="1.2.1.38"/>
    </reaction>
</comment>
<comment type="pathway">
    <text evidence="5">Amino-acid biosynthesis; L-arginine biosynthesis; N(2)-acetyl-L-ornithine from L-glutamate: step 3/4.</text>
</comment>
<evidence type="ECO:0000313" key="8">
    <source>
        <dbReference type="EMBL" id="MEQ2486157.1"/>
    </source>
</evidence>